<dbReference type="OrthoDB" id="515843at2759"/>
<evidence type="ECO:0000256" key="7">
    <source>
        <dbReference type="SAM" id="MobiDB-lite"/>
    </source>
</evidence>
<dbReference type="Pfam" id="PF19030">
    <property type="entry name" value="TSP1_ADAMTS"/>
    <property type="match status" value="3"/>
</dbReference>
<dbReference type="GeneID" id="17045780"/>
<evidence type="ECO:0000259" key="9">
    <source>
        <dbReference type="PROSITE" id="PS50026"/>
    </source>
</evidence>
<dbReference type="InterPro" id="IPR000742">
    <property type="entry name" value="EGF"/>
</dbReference>
<evidence type="ECO:0000256" key="1">
    <source>
        <dbReference type="ARBA" id="ARBA00004613"/>
    </source>
</evidence>
<keyword evidence="5 6" id="KW-1015">Disulfide bond</keyword>
<dbReference type="Gene3D" id="2.10.25.10">
    <property type="entry name" value="Laminin"/>
    <property type="match status" value="1"/>
</dbReference>
<dbReference type="PROSITE" id="PS01248">
    <property type="entry name" value="EGF_LAM_1"/>
    <property type="match status" value="1"/>
</dbReference>
<dbReference type="Pfam" id="PF23106">
    <property type="entry name" value="EGF_Teneurin"/>
    <property type="match status" value="1"/>
</dbReference>
<feature type="compositionally biased region" description="Gly residues" evidence="7">
    <location>
        <begin position="857"/>
        <end position="867"/>
    </location>
</feature>
<evidence type="ECO:0000256" key="6">
    <source>
        <dbReference type="PROSITE-ProRule" id="PRU00076"/>
    </source>
</evidence>
<evidence type="ECO:0000256" key="4">
    <source>
        <dbReference type="ARBA" id="ARBA00022737"/>
    </source>
</evidence>
<dbReference type="PRINTS" id="PR01857">
    <property type="entry name" value="ADAMTSFAMILY"/>
</dbReference>
<keyword evidence="8" id="KW-0812">Transmembrane</keyword>
<dbReference type="GO" id="GO:0005576">
    <property type="term" value="C:extracellular region"/>
    <property type="evidence" value="ECO:0007669"/>
    <property type="project" value="UniProtKB-SubCell"/>
</dbReference>
<dbReference type="PANTHER" id="PTHR13723">
    <property type="entry name" value="ADAMTS A DISINTEGRIN AND METALLOPROTEASE WITH THROMBOSPONDIN MOTIFS PROTEASE"/>
    <property type="match status" value="1"/>
</dbReference>
<evidence type="ECO:0000256" key="8">
    <source>
        <dbReference type="SAM" id="Phobius"/>
    </source>
</evidence>
<organism evidence="10 11">
    <name type="scientific">Coccomyxa subellipsoidea (strain C-169)</name>
    <name type="common">Green microalga</name>
    <dbReference type="NCBI Taxonomy" id="574566"/>
    <lineage>
        <taxon>Eukaryota</taxon>
        <taxon>Viridiplantae</taxon>
        <taxon>Chlorophyta</taxon>
        <taxon>core chlorophytes</taxon>
        <taxon>Trebouxiophyceae</taxon>
        <taxon>Trebouxiophyceae incertae sedis</taxon>
        <taxon>Coccomyxaceae</taxon>
        <taxon>Coccomyxa</taxon>
        <taxon>Coccomyxa subellipsoidea</taxon>
    </lineage>
</organism>
<feature type="region of interest" description="Disordered" evidence="7">
    <location>
        <begin position="840"/>
        <end position="931"/>
    </location>
</feature>
<gene>
    <name evidence="10" type="ORF">COCSUDRAFT_39345</name>
</gene>
<dbReference type="Gene3D" id="2.20.100.10">
    <property type="entry name" value="Thrombospondin type-1 (TSP1) repeat"/>
    <property type="match status" value="3"/>
</dbReference>
<dbReference type="GO" id="GO:0030198">
    <property type="term" value="P:extracellular matrix organization"/>
    <property type="evidence" value="ECO:0007669"/>
    <property type="project" value="InterPro"/>
</dbReference>
<dbReference type="SMART" id="SM00209">
    <property type="entry name" value="TSP1"/>
    <property type="match status" value="4"/>
</dbReference>
<dbReference type="PROSITE" id="PS00022">
    <property type="entry name" value="EGF_1"/>
    <property type="match status" value="1"/>
</dbReference>
<dbReference type="EMBL" id="AGSI01000001">
    <property type="protein sequence ID" value="EIE27765.1"/>
    <property type="molecule type" value="Genomic_DNA"/>
</dbReference>
<feature type="transmembrane region" description="Helical" evidence="8">
    <location>
        <begin position="719"/>
        <end position="742"/>
    </location>
</feature>
<dbReference type="InterPro" id="IPR036383">
    <property type="entry name" value="TSP1_rpt_sf"/>
</dbReference>
<evidence type="ECO:0000256" key="2">
    <source>
        <dbReference type="ARBA" id="ARBA00022525"/>
    </source>
</evidence>
<dbReference type="PANTHER" id="PTHR13723:SF281">
    <property type="entry name" value="PAPILIN"/>
    <property type="match status" value="1"/>
</dbReference>
<dbReference type="Pfam" id="PF00090">
    <property type="entry name" value="TSP_1"/>
    <property type="match status" value="1"/>
</dbReference>
<evidence type="ECO:0000256" key="3">
    <source>
        <dbReference type="ARBA" id="ARBA00022729"/>
    </source>
</evidence>
<evidence type="ECO:0000256" key="5">
    <source>
        <dbReference type="ARBA" id="ARBA00023157"/>
    </source>
</evidence>
<evidence type="ECO:0000313" key="10">
    <source>
        <dbReference type="EMBL" id="EIE27765.1"/>
    </source>
</evidence>
<feature type="transmembrane region" description="Helical" evidence="8">
    <location>
        <begin position="7"/>
        <end position="28"/>
    </location>
</feature>
<keyword evidence="4" id="KW-0677">Repeat</keyword>
<dbReference type="SUPFAM" id="SSF82895">
    <property type="entry name" value="TSP-1 type 1 repeat"/>
    <property type="match status" value="3"/>
</dbReference>
<protein>
    <recommendedName>
        <fullName evidence="9">EGF-like domain-containing protein</fullName>
    </recommendedName>
</protein>
<dbReference type="STRING" id="574566.I0ZAU6"/>
<dbReference type="InterPro" id="IPR000884">
    <property type="entry name" value="TSP1_rpt"/>
</dbReference>
<feature type="compositionally biased region" description="Low complexity" evidence="7">
    <location>
        <begin position="913"/>
        <end position="931"/>
    </location>
</feature>
<evidence type="ECO:0000313" key="11">
    <source>
        <dbReference type="Proteomes" id="UP000007264"/>
    </source>
</evidence>
<comment type="caution">
    <text evidence="10">The sequence shown here is derived from an EMBL/GenBank/DDBJ whole genome shotgun (WGS) entry which is preliminary data.</text>
</comment>
<feature type="domain" description="EGF-like" evidence="9">
    <location>
        <begin position="646"/>
        <end position="684"/>
    </location>
</feature>
<accession>I0ZAU6</accession>
<dbReference type="PROSITE" id="PS50026">
    <property type="entry name" value="EGF_3"/>
    <property type="match status" value="1"/>
</dbReference>
<dbReference type="GO" id="GO:0006508">
    <property type="term" value="P:proteolysis"/>
    <property type="evidence" value="ECO:0007669"/>
    <property type="project" value="TreeGrafter"/>
</dbReference>
<dbReference type="FunFam" id="2.20.100.10:FF:000005">
    <property type="entry name" value="ADAM metallopeptidase with thrombospondin type 1 motif 9"/>
    <property type="match status" value="3"/>
</dbReference>
<dbReference type="AlphaFoldDB" id="I0ZAU6"/>
<feature type="disulfide bond" evidence="6">
    <location>
        <begin position="674"/>
        <end position="683"/>
    </location>
</feature>
<dbReference type="InterPro" id="IPR002049">
    <property type="entry name" value="LE_dom"/>
</dbReference>
<name>I0ZAU6_COCSC</name>
<dbReference type="SMART" id="SM00181">
    <property type="entry name" value="EGF"/>
    <property type="match status" value="3"/>
</dbReference>
<comment type="subcellular location">
    <subcellularLocation>
        <location evidence="1">Secreted</location>
    </subcellularLocation>
</comment>
<feature type="compositionally biased region" description="Low complexity" evidence="7">
    <location>
        <begin position="847"/>
        <end position="856"/>
    </location>
</feature>
<keyword evidence="11" id="KW-1185">Reference proteome</keyword>
<keyword evidence="8" id="KW-0472">Membrane</keyword>
<dbReference type="InterPro" id="IPR013273">
    <property type="entry name" value="ADAMTS/ADAMTS-like"/>
</dbReference>
<dbReference type="eggNOG" id="KOG3538">
    <property type="taxonomic scope" value="Eukaryota"/>
</dbReference>
<dbReference type="Pfam" id="PF07974">
    <property type="entry name" value="EGF_2"/>
    <property type="match status" value="1"/>
</dbReference>
<dbReference type="PROSITE" id="PS50092">
    <property type="entry name" value="TSP1"/>
    <property type="match status" value="3"/>
</dbReference>
<keyword evidence="3" id="KW-0732">Signal</keyword>
<comment type="caution">
    <text evidence="6">Lacks conserved residue(s) required for the propagation of feature annotation.</text>
</comment>
<sequence>MKATPAGVSYVIVALVCLCCTLCSLLSLKNQANEWETDSSADFLEATHRDLLQQKKPAPAQVCTQTEYFCGAGDVFLGNSHSALNKAGNCVFDKDLQLWVCGDYAITDSAYQLHLEYNATCQPACMDSSSSLSLPTQYYWAPSDWGACSAACDGGVQTRTVACMNSLDGSQAGNVLCDASAKPGNRRPCNATSCAVAARQLRLSFTPWGTCEAACGEGYNGRSAICANADGIAADPTACPGYSGEQLSGSCAAASCSRPHWRAGGWSRCNATCGGGTMTRPVTCVDANGNAVADPAAACKGLAAPAAAAACNTAPCLGYTWQIGAWGNCSLACGGGIMERAVTCVDETGQAVNGTECSGVQPADQLQCNVLPCDFCSLTNCAGQGVCKKGVCVCQPGFRGSYCEIPPSCSGILDQSGNCCPTGVVSQNGTCCSAGALLDRRSRCCESGRLDACGECDGPALEVDVQNRCCASGFLDAAGFCCESGLVDECGVCDGVSASCALHAVVDVQVTQVSSYLTLGSYAFAASIEAFLSALLAINASHIAVNELMLAPGALIGPGTQSVILRVDFSATPANSFSAAADLRAALATRALQDAEGQASANQLFVLLSAPLVARQAICGNQVCEPGERAPIDANNLGCPGDCPFALVACPTPKDSPPCGGHGFCLSASGACQCWIGYSGDDCSQCAEGYIRSGQLCTRYVRADLPLLNLSSKAGLDSVLGIGIALITIALLLMCLMAIILLRMRKKQRKRKRDRKSGLASRESSGQNVFVEASGVALGAAALNTVHSEGATVATKRPGKAPEGTSAAAASLAVAQSAHSVRQVSNAYPHVRPAVTLKPSAAGAKDGSPAGQQAGQRSGGGGGGGRGNFRVDESAAAGAPSNRGDFTLEEAIRSRRGGSGDRALTSPGRDEGSGAPSGATLSPAGSGSALASWPLLGSAKAKNNAALDAARSRSGRLL</sequence>
<dbReference type="InterPro" id="IPR013111">
    <property type="entry name" value="EGF_extracell"/>
</dbReference>
<dbReference type="GO" id="GO:0004222">
    <property type="term" value="F:metalloendopeptidase activity"/>
    <property type="evidence" value="ECO:0007669"/>
    <property type="project" value="TreeGrafter"/>
</dbReference>
<reference evidence="10 11" key="1">
    <citation type="journal article" date="2012" name="Genome Biol.">
        <title>The genome of the polar eukaryotic microalga coccomyxa subellipsoidea reveals traits of cold adaptation.</title>
        <authorList>
            <person name="Blanc G."/>
            <person name="Agarkova I."/>
            <person name="Grimwood J."/>
            <person name="Kuo A."/>
            <person name="Brueggeman A."/>
            <person name="Dunigan D."/>
            <person name="Gurnon J."/>
            <person name="Ladunga I."/>
            <person name="Lindquist E."/>
            <person name="Lucas S."/>
            <person name="Pangilinan J."/>
            <person name="Proschold T."/>
            <person name="Salamov A."/>
            <person name="Schmutz J."/>
            <person name="Weeks D."/>
            <person name="Yamada T."/>
            <person name="Claverie J.M."/>
            <person name="Grigoriev I."/>
            <person name="Van Etten J."/>
            <person name="Lomsadze A."/>
            <person name="Borodovsky M."/>
        </authorList>
    </citation>
    <scope>NUCLEOTIDE SEQUENCE [LARGE SCALE GENOMIC DNA]</scope>
    <source>
        <strain evidence="10 11">C-169</strain>
    </source>
</reference>
<dbReference type="InterPro" id="IPR050439">
    <property type="entry name" value="ADAMTS_ADAMTS-like"/>
</dbReference>
<dbReference type="KEGG" id="csl:COCSUDRAFT_39345"/>
<keyword evidence="6" id="KW-0245">EGF-like domain</keyword>
<dbReference type="RefSeq" id="XP_005652309.1">
    <property type="nucleotide sequence ID" value="XM_005652252.1"/>
</dbReference>
<keyword evidence="8" id="KW-1133">Transmembrane helix</keyword>
<dbReference type="GO" id="GO:0031012">
    <property type="term" value="C:extracellular matrix"/>
    <property type="evidence" value="ECO:0007669"/>
    <property type="project" value="TreeGrafter"/>
</dbReference>
<proteinExistence type="predicted"/>
<dbReference type="PROSITE" id="PS01186">
    <property type="entry name" value="EGF_2"/>
    <property type="match status" value="1"/>
</dbReference>
<dbReference type="Proteomes" id="UP000007264">
    <property type="component" value="Unassembled WGS sequence"/>
</dbReference>
<keyword evidence="2" id="KW-0964">Secreted</keyword>